<feature type="region of interest" description="Disordered" evidence="2">
    <location>
        <begin position="857"/>
        <end position="894"/>
    </location>
</feature>
<evidence type="ECO:0000259" key="3">
    <source>
        <dbReference type="Pfam" id="PF01789"/>
    </source>
</evidence>
<dbReference type="SUPFAM" id="SSF55724">
    <property type="entry name" value="Mog1p/PsbP-like"/>
    <property type="match status" value="1"/>
</dbReference>
<feature type="compositionally biased region" description="Low complexity" evidence="2">
    <location>
        <begin position="412"/>
        <end position="433"/>
    </location>
</feature>
<evidence type="ECO:0000256" key="1">
    <source>
        <dbReference type="ARBA" id="ARBA00004334"/>
    </source>
</evidence>
<dbReference type="InterPro" id="IPR016123">
    <property type="entry name" value="Mog1/PsbP_a/b/a-sand"/>
</dbReference>
<feature type="region of interest" description="Disordered" evidence="2">
    <location>
        <begin position="948"/>
        <end position="1044"/>
    </location>
</feature>
<dbReference type="AlphaFoldDB" id="A0AAD2DU30"/>
<feature type="compositionally biased region" description="Low complexity" evidence="2">
    <location>
        <begin position="982"/>
        <end position="993"/>
    </location>
</feature>
<name>A0AAD2DU30_9LAMI</name>
<dbReference type="Pfam" id="PF01789">
    <property type="entry name" value="PsbP"/>
    <property type="match status" value="1"/>
</dbReference>
<dbReference type="EMBL" id="OU503041">
    <property type="protein sequence ID" value="CAI9763976.1"/>
    <property type="molecule type" value="Genomic_DNA"/>
</dbReference>
<feature type="compositionally biased region" description="Polar residues" evidence="2">
    <location>
        <begin position="1016"/>
        <end position="1027"/>
    </location>
</feature>
<feature type="compositionally biased region" description="Low complexity" evidence="2">
    <location>
        <begin position="1029"/>
        <end position="1043"/>
    </location>
</feature>
<evidence type="ECO:0000256" key="2">
    <source>
        <dbReference type="SAM" id="MobiDB-lite"/>
    </source>
</evidence>
<dbReference type="GO" id="GO:0009535">
    <property type="term" value="C:chloroplast thylakoid membrane"/>
    <property type="evidence" value="ECO:0007669"/>
    <property type="project" value="UniProtKB-SubCell"/>
</dbReference>
<feature type="region of interest" description="Disordered" evidence="2">
    <location>
        <begin position="404"/>
        <end position="433"/>
    </location>
</feature>
<keyword evidence="5" id="KW-1185">Reference proteome</keyword>
<dbReference type="GO" id="GO:0005509">
    <property type="term" value="F:calcium ion binding"/>
    <property type="evidence" value="ECO:0007669"/>
    <property type="project" value="InterPro"/>
</dbReference>
<organism evidence="4 5">
    <name type="scientific">Fraxinus pennsylvanica</name>
    <dbReference type="NCBI Taxonomy" id="56036"/>
    <lineage>
        <taxon>Eukaryota</taxon>
        <taxon>Viridiplantae</taxon>
        <taxon>Streptophyta</taxon>
        <taxon>Embryophyta</taxon>
        <taxon>Tracheophyta</taxon>
        <taxon>Spermatophyta</taxon>
        <taxon>Magnoliopsida</taxon>
        <taxon>eudicotyledons</taxon>
        <taxon>Gunneridae</taxon>
        <taxon>Pentapetalae</taxon>
        <taxon>asterids</taxon>
        <taxon>lamiids</taxon>
        <taxon>Lamiales</taxon>
        <taxon>Oleaceae</taxon>
        <taxon>Oleeae</taxon>
        <taxon>Fraxinus</taxon>
    </lineage>
</organism>
<dbReference type="Gene3D" id="3.40.1000.10">
    <property type="entry name" value="Mog1/PsbP, alpha/beta/alpha sandwich"/>
    <property type="match status" value="1"/>
</dbReference>
<dbReference type="GO" id="GO:0019898">
    <property type="term" value="C:extrinsic component of membrane"/>
    <property type="evidence" value="ECO:0007669"/>
    <property type="project" value="InterPro"/>
</dbReference>
<accession>A0AAD2DU30</accession>
<dbReference type="InterPro" id="IPR029005">
    <property type="entry name" value="LIM-bd/SEUSS"/>
</dbReference>
<sequence>MGTIGHTICCLSWKSNQLIVHSAPRKGLGSRRNLCVNEESEEQLGLLNRRAAMVTGVSLLSSVVFEFPGEVLAVVKQGPLAGRIPGLSEPNEQGWRTYQRPEEKSGGHGVGWSPIIPYAFSVPQDWEEVPVSIADLGGTEIDLRFASPKEGRLFVIVAPVRRFADDIGDDATIERIGPPEIVINAFGPEVIGENVEGKVLSSEVAEYSGRKYYQFELEPPHVLITATAAGNRLYLFSVTANGLQWKKHYKDLKKIADSFRLLKILRGLLTATCFDSAVQILFCVFRLVLGKKMVPERPPAPLSGALPVPPSLMRSNSDLLSGQGSGMPSQTAFPSLMSPRNQLNNINMLGNAPNVSSLLQQSFSKGVPNSGLSVLGKRRLIENGAESDPLSGVANGAGFNPSPYASASITTNPNSSGQVQGQQQQFPNPTGNQMLADQLHTQQLEPLNFQLNQHQLQQFSVPGNQHQQPFQTTRAGLGGIGPVKLETHAMNDQTRQQLQGLRNLGTVKLEPQQIQNMRSLAPVNMESQQPDPSSFVNKQQQQQLLLSRQSPQAAAAAQIFHQQRLMQIQRQQQQRALNAIPQQKSQLQAQFQPQNFSIRSPVKTVYEPGMGAQRLTHYMYQQQQRPEDNNIEFWRKFVAEFFAPNAKKKWCVSMYASGRQTTGVLNQDVWHCEICNRKPGRGYEATAEVLPRLFKIKFESGTMEELLYVDMPKESQNSSGQIVLDYAKAIQESVFEQLRVVRDGQLRIIFSPDLKICSWEFCARRHEELIPKRLLIPQVNQLGAAAQKYQTATQNTPSDVSVSELQNNCNMFVASARELGKALEVPLVNDVGYTKRYVRCLQISEVVNSMKDLIDFSSESRSGPMESLSKYPRLNPPRDFQGEPQQSGGHLQQQQQIMVQNLNNNGSVQAAAMQLASTNGGMPRVSNTLNSVPAITSAGTNIGLVHQNSRNSRQQNPMNTANSPYEDNNVLMPSTGNSNTMPQPQSSPAFQSQTLPSFNNPLQQTSHRGLSGGAHMNSNSPNISMQQPAALSWDADASDSQSSVQKIIQEMMSSQLGGGSMMNMRTTSNDVKNVNGLSSSSNNSGLSGRNGVIANGVANGNLNIGGAGFGAMGNGLGQFDMVNGIQATLENTSMNMNRRAGMAVAREQSTNQPQQNLDNELLGGLGAANGFNDLQFDWKPSP</sequence>
<reference evidence="4" key="1">
    <citation type="submission" date="2023-05" db="EMBL/GenBank/DDBJ databases">
        <authorList>
            <person name="Huff M."/>
        </authorList>
    </citation>
    <scope>NUCLEOTIDE SEQUENCE</scope>
</reference>
<dbReference type="Proteomes" id="UP000834106">
    <property type="component" value="Chromosome 6"/>
</dbReference>
<feature type="domain" description="PsbP C-terminal" evidence="3">
    <location>
        <begin position="118"/>
        <end position="260"/>
    </location>
</feature>
<feature type="compositionally biased region" description="Polar residues" evidence="2">
    <location>
        <begin position="948"/>
        <end position="981"/>
    </location>
</feature>
<dbReference type="InterPro" id="IPR002683">
    <property type="entry name" value="PsbP_C"/>
</dbReference>
<feature type="compositionally biased region" description="Polar residues" evidence="2">
    <location>
        <begin position="994"/>
        <end position="1008"/>
    </location>
</feature>
<gene>
    <name evidence="4" type="ORF">FPE_LOCUS11406</name>
</gene>
<evidence type="ECO:0000313" key="4">
    <source>
        <dbReference type="EMBL" id="CAI9763976.1"/>
    </source>
</evidence>
<dbReference type="GO" id="GO:0015979">
    <property type="term" value="P:photosynthesis"/>
    <property type="evidence" value="ECO:0007669"/>
    <property type="project" value="InterPro"/>
</dbReference>
<dbReference type="GO" id="GO:0009654">
    <property type="term" value="C:photosystem II oxygen evolving complex"/>
    <property type="evidence" value="ECO:0007669"/>
    <property type="project" value="InterPro"/>
</dbReference>
<dbReference type="Pfam" id="PF01803">
    <property type="entry name" value="LIM_bind"/>
    <property type="match status" value="1"/>
</dbReference>
<dbReference type="PANTHER" id="PTHR10378">
    <property type="entry name" value="LIM DOMAIN-BINDING PROTEIN"/>
    <property type="match status" value="1"/>
</dbReference>
<evidence type="ECO:0000313" key="5">
    <source>
        <dbReference type="Proteomes" id="UP000834106"/>
    </source>
</evidence>
<protein>
    <recommendedName>
        <fullName evidence="3">PsbP C-terminal domain-containing protein</fullName>
    </recommendedName>
</protein>
<feature type="compositionally biased region" description="Low complexity" evidence="2">
    <location>
        <begin position="885"/>
        <end position="894"/>
    </location>
</feature>
<proteinExistence type="predicted"/>
<comment type="subcellular location">
    <subcellularLocation>
        <location evidence="1">Plastid</location>
        <location evidence="1">Chloroplast thylakoid membrane</location>
    </subcellularLocation>
</comment>